<dbReference type="PaxDb" id="2903-EOD18166"/>
<reference evidence="2" key="2">
    <citation type="submission" date="2024-10" db="UniProtKB">
        <authorList>
            <consortium name="EnsemblProtists"/>
        </authorList>
    </citation>
    <scope>IDENTIFICATION</scope>
</reference>
<evidence type="ECO:0000313" key="3">
    <source>
        <dbReference type="Proteomes" id="UP000013827"/>
    </source>
</evidence>
<dbReference type="Proteomes" id="UP000013827">
    <property type="component" value="Unassembled WGS sequence"/>
</dbReference>
<dbReference type="AlphaFoldDB" id="A0A0D3J3T1"/>
<dbReference type="GeneID" id="17266099"/>
<dbReference type="EnsemblProtists" id="EOD18166">
    <property type="protein sequence ID" value="EOD18166"/>
    <property type="gene ID" value="EMIHUDRAFT_432308"/>
</dbReference>
<feature type="compositionally biased region" description="Low complexity" evidence="1">
    <location>
        <begin position="215"/>
        <end position="247"/>
    </location>
</feature>
<feature type="compositionally biased region" description="Polar residues" evidence="1">
    <location>
        <begin position="166"/>
        <end position="184"/>
    </location>
</feature>
<dbReference type="KEGG" id="ehx:EMIHUDRAFT_435874"/>
<dbReference type="HOGENOM" id="CLU_884059_0_0_1"/>
<proteinExistence type="predicted"/>
<sequence length="315" mass="33591">MNGTRSSEGGDRLYPRLVGWRFEWARSLRVAPEALVSEDLLRAIADAEAAPSADVWKIAETNPVSNGLREAGGFAAPGVTEAQAADAARSLSLLLALWKAERTIYADAEALVKLRPDLTLNEIRRFLEHKRGFEPGALLPCGDAILAAILATPIPAAAPARAGSGRRSNTSVQLGQEWPRSSTGHGTGPGGIYHRPGVARVSPTRVARVSPTPMPASARPSASPATVPAPRRAQSASARPASTPATAARRRRMRDGRRPEGRNRGTSAMGNAPVRSEEEAREAMAGRALRDIMASERAAIRTMSTMRTTPPRHRS</sequence>
<reference evidence="3" key="1">
    <citation type="journal article" date="2013" name="Nature">
        <title>Pan genome of the phytoplankton Emiliania underpins its global distribution.</title>
        <authorList>
            <person name="Read B.A."/>
            <person name="Kegel J."/>
            <person name="Klute M.J."/>
            <person name="Kuo A."/>
            <person name="Lefebvre S.C."/>
            <person name="Maumus F."/>
            <person name="Mayer C."/>
            <person name="Miller J."/>
            <person name="Monier A."/>
            <person name="Salamov A."/>
            <person name="Young J."/>
            <person name="Aguilar M."/>
            <person name="Claverie J.M."/>
            <person name="Frickenhaus S."/>
            <person name="Gonzalez K."/>
            <person name="Herman E.K."/>
            <person name="Lin Y.C."/>
            <person name="Napier J."/>
            <person name="Ogata H."/>
            <person name="Sarno A.F."/>
            <person name="Shmutz J."/>
            <person name="Schroeder D."/>
            <person name="de Vargas C."/>
            <person name="Verret F."/>
            <person name="von Dassow P."/>
            <person name="Valentin K."/>
            <person name="Van de Peer Y."/>
            <person name="Wheeler G."/>
            <person name="Dacks J.B."/>
            <person name="Delwiche C.F."/>
            <person name="Dyhrman S.T."/>
            <person name="Glockner G."/>
            <person name="John U."/>
            <person name="Richards T."/>
            <person name="Worden A.Z."/>
            <person name="Zhang X."/>
            <person name="Grigoriev I.V."/>
            <person name="Allen A.E."/>
            <person name="Bidle K."/>
            <person name="Borodovsky M."/>
            <person name="Bowler C."/>
            <person name="Brownlee C."/>
            <person name="Cock J.M."/>
            <person name="Elias M."/>
            <person name="Gladyshev V.N."/>
            <person name="Groth M."/>
            <person name="Guda C."/>
            <person name="Hadaegh A."/>
            <person name="Iglesias-Rodriguez M.D."/>
            <person name="Jenkins J."/>
            <person name="Jones B.M."/>
            <person name="Lawson T."/>
            <person name="Leese F."/>
            <person name="Lindquist E."/>
            <person name="Lobanov A."/>
            <person name="Lomsadze A."/>
            <person name="Malik S.B."/>
            <person name="Marsh M.E."/>
            <person name="Mackinder L."/>
            <person name="Mock T."/>
            <person name="Mueller-Roeber B."/>
            <person name="Pagarete A."/>
            <person name="Parker M."/>
            <person name="Probert I."/>
            <person name="Quesneville H."/>
            <person name="Raines C."/>
            <person name="Rensing S.A."/>
            <person name="Riano-Pachon D.M."/>
            <person name="Richier S."/>
            <person name="Rokitta S."/>
            <person name="Shiraiwa Y."/>
            <person name="Soanes D.M."/>
            <person name="van der Giezen M."/>
            <person name="Wahlund T.M."/>
            <person name="Williams B."/>
            <person name="Wilson W."/>
            <person name="Wolfe G."/>
            <person name="Wurch L.L."/>
        </authorList>
    </citation>
    <scope>NUCLEOTIDE SEQUENCE</scope>
</reference>
<keyword evidence="3" id="KW-1185">Reference proteome</keyword>
<dbReference type="GeneID" id="19046167"/>
<evidence type="ECO:0000313" key="2">
    <source>
        <dbReference type="EnsemblProtists" id="EOD18166"/>
    </source>
</evidence>
<dbReference type="RefSeq" id="XP_005772981.1">
    <property type="nucleotide sequence ID" value="XM_005772924.1"/>
</dbReference>
<accession>A0A0D3J3T1</accession>
<dbReference type="KEGG" id="ehx:EMIHUDRAFT_432308"/>
<dbReference type="RefSeq" id="XP_005770595.1">
    <property type="nucleotide sequence ID" value="XM_005770538.1"/>
</dbReference>
<name>A0A0D3J3T1_EMIH1</name>
<organism evidence="2 3">
    <name type="scientific">Emiliania huxleyi (strain CCMP1516)</name>
    <dbReference type="NCBI Taxonomy" id="280463"/>
    <lineage>
        <taxon>Eukaryota</taxon>
        <taxon>Haptista</taxon>
        <taxon>Haptophyta</taxon>
        <taxon>Prymnesiophyceae</taxon>
        <taxon>Isochrysidales</taxon>
        <taxon>Noelaerhabdaceae</taxon>
        <taxon>Emiliania</taxon>
    </lineage>
</organism>
<feature type="region of interest" description="Disordered" evidence="1">
    <location>
        <begin position="158"/>
        <end position="285"/>
    </location>
</feature>
<evidence type="ECO:0000256" key="1">
    <source>
        <dbReference type="SAM" id="MobiDB-lite"/>
    </source>
</evidence>
<protein>
    <recommendedName>
        <fullName evidence="4">HRDC domain-containing protein</fullName>
    </recommendedName>
</protein>
<evidence type="ECO:0008006" key="4">
    <source>
        <dbReference type="Google" id="ProtNLM"/>
    </source>
</evidence>
<feature type="compositionally biased region" description="Basic and acidic residues" evidence="1">
    <location>
        <begin position="275"/>
        <end position="285"/>
    </location>
</feature>
<dbReference type="EnsemblProtists" id="EOD20552">
    <property type="protein sequence ID" value="EOD20552"/>
    <property type="gene ID" value="EMIHUDRAFT_435874"/>
</dbReference>